<name>A0A3B1BFW9_9ZZZZ</name>
<dbReference type="GO" id="GO:0009306">
    <property type="term" value="P:protein secretion"/>
    <property type="evidence" value="ECO:0007669"/>
    <property type="project" value="TreeGrafter"/>
</dbReference>
<comment type="subcellular location">
    <subcellularLocation>
        <location evidence="1">Membrane</location>
    </subcellularLocation>
</comment>
<keyword evidence="2" id="KW-0732">Signal</keyword>
<organism evidence="5">
    <name type="scientific">hydrothermal vent metagenome</name>
    <dbReference type="NCBI Taxonomy" id="652676"/>
    <lineage>
        <taxon>unclassified sequences</taxon>
        <taxon>metagenomes</taxon>
        <taxon>ecological metagenomes</taxon>
    </lineage>
</organism>
<dbReference type="InterPro" id="IPR050810">
    <property type="entry name" value="Bact_Secretion_Sys_Channel"/>
</dbReference>
<feature type="domain" description="NolW-like" evidence="4">
    <location>
        <begin position="27"/>
        <end position="85"/>
    </location>
</feature>
<sequence>MRFSFTVILLLSTVFYPSLSVAKMEMEIFEIHYMDAEELEGAVKVALSKSGRVTVVKAANAIVVSDHSANIEMVKKLLARLDRRPVMFNITVEFVEERKLEELGLAVRWRIAGGGWKVGNITSGSSGATVRTDLLKFNGSQKQFIQIIERKQGKIFVGESVPFAEYVMQYGVNHGYISSGVKFKDAGTGFLVSAVAINGGKARINLKPEVSYYDHENKSFTVNQALTEIVMNIPGIVVLAGAENSDNNFSAHFLSGISSVKKESRMLMILTVLKK</sequence>
<evidence type="ECO:0000313" key="5">
    <source>
        <dbReference type="EMBL" id="VAX17009.1"/>
    </source>
</evidence>
<evidence type="ECO:0000256" key="3">
    <source>
        <dbReference type="ARBA" id="ARBA00023136"/>
    </source>
</evidence>
<keyword evidence="3" id="KW-0472">Membrane</keyword>
<proteinExistence type="predicted"/>
<dbReference type="InterPro" id="IPR038591">
    <property type="entry name" value="NolW-like_sf"/>
</dbReference>
<dbReference type="PANTHER" id="PTHR30332">
    <property type="entry name" value="PROBABLE GENERAL SECRETION PATHWAY PROTEIN D"/>
    <property type="match status" value="1"/>
</dbReference>
<dbReference type="Gene3D" id="3.30.1370.120">
    <property type="match status" value="1"/>
</dbReference>
<evidence type="ECO:0000256" key="1">
    <source>
        <dbReference type="ARBA" id="ARBA00004370"/>
    </source>
</evidence>
<dbReference type="GO" id="GO:0015627">
    <property type="term" value="C:type II protein secretion system complex"/>
    <property type="evidence" value="ECO:0007669"/>
    <property type="project" value="TreeGrafter"/>
</dbReference>
<dbReference type="EMBL" id="UOGC01000042">
    <property type="protein sequence ID" value="VAX17009.1"/>
    <property type="molecule type" value="Genomic_DNA"/>
</dbReference>
<dbReference type="PANTHER" id="PTHR30332:SF24">
    <property type="entry name" value="SECRETIN GSPD-RELATED"/>
    <property type="match status" value="1"/>
</dbReference>
<dbReference type="InterPro" id="IPR005644">
    <property type="entry name" value="NolW-like"/>
</dbReference>
<protein>
    <recommendedName>
        <fullName evidence="4">NolW-like domain-containing protein</fullName>
    </recommendedName>
</protein>
<dbReference type="Pfam" id="PF03958">
    <property type="entry name" value="Secretin_N"/>
    <property type="match status" value="1"/>
</dbReference>
<dbReference type="GO" id="GO:0016020">
    <property type="term" value="C:membrane"/>
    <property type="evidence" value="ECO:0007669"/>
    <property type="project" value="UniProtKB-SubCell"/>
</dbReference>
<dbReference type="AlphaFoldDB" id="A0A3B1BFW9"/>
<accession>A0A3B1BFW9</accession>
<gene>
    <name evidence="5" type="ORF">MNBD_NITROSPINAE01-1736</name>
</gene>
<reference evidence="5" key="1">
    <citation type="submission" date="2018-06" db="EMBL/GenBank/DDBJ databases">
        <authorList>
            <person name="Zhirakovskaya E."/>
        </authorList>
    </citation>
    <scope>NUCLEOTIDE SEQUENCE</scope>
</reference>
<evidence type="ECO:0000256" key="2">
    <source>
        <dbReference type="ARBA" id="ARBA00022729"/>
    </source>
</evidence>
<evidence type="ECO:0000259" key="4">
    <source>
        <dbReference type="Pfam" id="PF03958"/>
    </source>
</evidence>